<dbReference type="AlphaFoldDB" id="X0W3C3"/>
<evidence type="ECO:0000313" key="1">
    <source>
        <dbReference type="EMBL" id="GAG07231.1"/>
    </source>
</evidence>
<reference evidence="1" key="1">
    <citation type="journal article" date="2014" name="Front. Microbiol.">
        <title>High frequency of phylogenetically diverse reductive dehalogenase-homologous genes in deep subseafloor sedimentary metagenomes.</title>
        <authorList>
            <person name="Kawai M."/>
            <person name="Futagami T."/>
            <person name="Toyoda A."/>
            <person name="Takaki Y."/>
            <person name="Nishi S."/>
            <person name="Hori S."/>
            <person name="Arai W."/>
            <person name="Tsubouchi T."/>
            <person name="Morono Y."/>
            <person name="Uchiyama I."/>
            <person name="Ito T."/>
            <person name="Fujiyama A."/>
            <person name="Inagaki F."/>
            <person name="Takami H."/>
        </authorList>
    </citation>
    <scope>NUCLEOTIDE SEQUENCE</scope>
    <source>
        <strain evidence="1">Expedition CK06-06</strain>
    </source>
</reference>
<sequence>MNKEIVKVSFRPPLHKADENRHACRCVIIGGYWTAVIDEYTCHECLELNGSRLRGGG</sequence>
<protein>
    <submittedName>
        <fullName evidence="1">Uncharacterized protein</fullName>
    </submittedName>
</protein>
<proteinExistence type="predicted"/>
<name>X0W3C3_9ZZZZ</name>
<comment type="caution">
    <text evidence="1">The sequence shown here is derived from an EMBL/GenBank/DDBJ whole genome shotgun (WGS) entry which is preliminary data.</text>
</comment>
<accession>X0W3C3</accession>
<dbReference type="EMBL" id="BARS01020434">
    <property type="protein sequence ID" value="GAG07231.1"/>
    <property type="molecule type" value="Genomic_DNA"/>
</dbReference>
<organism evidence="1">
    <name type="scientific">marine sediment metagenome</name>
    <dbReference type="NCBI Taxonomy" id="412755"/>
    <lineage>
        <taxon>unclassified sequences</taxon>
        <taxon>metagenomes</taxon>
        <taxon>ecological metagenomes</taxon>
    </lineage>
</organism>
<gene>
    <name evidence="1" type="ORF">S01H1_32950</name>
</gene>